<dbReference type="Proteomes" id="UP001446871">
    <property type="component" value="Unassembled WGS sequence"/>
</dbReference>
<proteinExistence type="predicted"/>
<organism evidence="1 2">
    <name type="scientific">Apiospora saccharicola</name>
    <dbReference type="NCBI Taxonomy" id="335842"/>
    <lineage>
        <taxon>Eukaryota</taxon>
        <taxon>Fungi</taxon>
        <taxon>Dikarya</taxon>
        <taxon>Ascomycota</taxon>
        <taxon>Pezizomycotina</taxon>
        <taxon>Sordariomycetes</taxon>
        <taxon>Xylariomycetidae</taxon>
        <taxon>Amphisphaeriales</taxon>
        <taxon>Apiosporaceae</taxon>
        <taxon>Apiospora</taxon>
    </lineage>
</organism>
<sequence length="193" mass="21837">MDSQDQLSIWEARDAKSAVCIAKFDHRATVRPSAGVKWTGSFPCEVYNLSFHWIIPSAGQDLSTPGLVPLAVAKGEYQQDAEEAPPKTALGARIYDLAIDSTPILSSSHRTIKRFEPPPVSWPLVVENLATRNFSFSGDAHDALMGALNYFHEEHYMTFLWAIRRKEFALHLLWYGQGFCQRRDCLSTQYADW</sequence>
<accession>A0ABR1U657</accession>
<name>A0ABR1U657_9PEZI</name>
<evidence type="ECO:0000313" key="1">
    <source>
        <dbReference type="EMBL" id="KAK8054390.1"/>
    </source>
</evidence>
<keyword evidence="2" id="KW-1185">Reference proteome</keyword>
<comment type="caution">
    <text evidence="1">The sequence shown here is derived from an EMBL/GenBank/DDBJ whole genome shotgun (WGS) entry which is preliminary data.</text>
</comment>
<gene>
    <name evidence="1" type="ORF">PG996_013691</name>
</gene>
<reference evidence="1 2" key="1">
    <citation type="submission" date="2023-01" db="EMBL/GenBank/DDBJ databases">
        <title>Analysis of 21 Apiospora genomes using comparative genomics revels a genus with tremendous synthesis potential of carbohydrate active enzymes and secondary metabolites.</title>
        <authorList>
            <person name="Sorensen T."/>
        </authorList>
    </citation>
    <scope>NUCLEOTIDE SEQUENCE [LARGE SCALE GENOMIC DNA]</scope>
    <source>
        <strain evidence="1 2">CBS 83171</strain>
    </source>
</reference>
<evidence type="ECO:0000313" key="2">
    <source>
        <dbReference type="Proteomes" id="UP001446871"/>
    </source>
</evidence>
<dbReference type="EMBL" id="JAQQWM010000008">
    <property type="protein sequence ID" value="KAK8054390.1"/>
    <property type="molecule type" value="Genomic_DNA"/>
</dbReference>
<protein>
    <submittedName>
        <fullName evidence="1">Uncharacterized protein</fullName>
    </submittedName>
</protein>